<dbReference type="EMBL" id="JACXVP010000002">
    <property type="protein sequence ID" value="KAG5624548.1"/>
    <property type="molecule type" value="Genomic_DNA"/>
</dbReference>
<dbReference type="AlphaFoldDB" id="A0A9J6AJP7"/>
<dbReference type="PANTHER" id="PTHR36030:SF5">
    <property type="match status" value="1"/>
</dbReference>
<organism evidence="1 2">
    <name type="scientific">Solanum commersonii</name>
    <name type="common">Commerson's wild potato</name>
    <name type="synonym">Commerson's nightshade</name>
    <dbReference type="NCBI Taxonomy" id="4109"/>
    <lineage>
        <taxon>Eukaryota</taxon>
        <taxon>Viridiplantae</taxon>
        <taxon>Streptophyta</taxon>
        <taxon>Embryophyta</taxon>
        <taxon>Tracheophyta</taxon>
        <taxon>Spermatophyta</taxon>
        <taxon>Magnoliopsida</taxon>
        <taxon>eudicotyledons</taxon>
        <taxon>Gunneridae</taxon>
        <taxon>Pentapetalae</taxon>
        <taxon>asterids</taxon>
        <taxon>lamiids</taxon>
        <taxon>Solanales</taxon>
        <taxon>Solanaceae</taxon>
        <taxon>Solanoideae</taxon>
        <taxon>Solaneae</taxon>
        <taxon>Solanum</taxon>
    </lineage>
</organism>
<evidence type="ECO:0000313" key="2">
    <source>
        <dbReference type="Proteomes" id="UP000824120"/>
    </source>
</evidence>
<comment type="caution">
    <text evidence="1">The sequence shown here is derived from an EMBL/GenBank/DDBJ whole genome shotgun (WGS) entry which is preliminary data.</text>
</comment>
<dbReference type="OrthoDB" id="911847at2759"/>
<sequence>MESNRKSRTGFMKGKLVKSLYRSAAPTHVTSSPTNNYYSRFKDDDHSPPQTVYHLQLHHHQPKEKLVPFNPNNINTALSSSFIVNQDQAALPQKPKVSYYIPPKSNSINSTDGTNFDYAKMVDKSYGDESVDMKAAHYISCVQQRFRSLELTC</sequence>
<proteinExistence type="predicted"/>
<protein>
    <submittedName>
        <fullName evidence="1">Uncharacterized protein</fullName>
    </submittedName>
</protein>
<keyword evidence="2" id="KW-1185">Reference proteome</keyword>
<dbReference type="PANTHER" id="PTHR36030">
    <property type="entry name" value="CALMODULIN-BINDING DOMAIN-CONTAINING PROTEIN"/>
    <property type="match status" value="1"/>
</dbReference>
<gene>
    <name evidence="1" type="ORF">H5410_009766</name>
</gene>
<name>A0A9J6AJP7_SOLCO</name>
<reference evidence="1 2" key="1">
    <citation type="submission" date="2020-09" db="EMBL/GenBank/DDBJ databases">
        <title>De no assembly of potato wild relative species, Solanum commersonii.</title>
        <authorList>
            <person name="Cho K."/>
        </authorList>
    </citation>
    <scope>NUCLEOTIDE SEQUENCE [LARGE SCALE GENOMIC DNA]</scope>
    <source>
        <strain evidence="1">LZ3.2</strain>
        <tissue evidence="1">Leaf</tissue>
    </source>
</reference>
<dbReference type="Proteomes" id="UP000824120">
    <property type="component" value="Chromosome 2"/>
</dbReference>
<evidence type="ECO:0000313" key="1">
    <source>
        <dbReference type="EMBL" id="KAG5624548.1"/>
    </source>
</evidence>
<accession>A0A9J6AJP7</accession>